<organism evidence="1">
    <name type="scientific">Amphimedon queenslandica</name>
    <name type="common">Sponge</name>
    <dbReference type="NCBI Taxonomy" id="400682"/>
    <lineage>
        <taxon>Eukaryota</taxon>
        <taxon>Metazoa</taxon>
        <taxon>Porifera</taxon>
        <taxon>Demospongiae</taxon>
        <taxon>Heteroscleromorpha</taxon>
        <taxon>Haplosclerida</taxon>
        <taxon>Niphatidae</taxon>
        <taxon>Amphimedon</taxon>
    </lineage>
</organism>
<evidence type="ECO:0000313" key="1">
    <source>
        <dbReference type="EnsemblMetazoa" id="Aqu2.1.32950_001"/>
    </source>
</evidence>
<reference evidence="1" key="1">
    <citation type="submission" date="2017-05" db="UniProtKB">
        <authorList>
            <consortium name="EnsemblMetazoa"/>
        </authorList>
    </citation>
    <scope>IDENTIFICATION</scope>
</reference>
<proteinExistence type="predicted"/>
<name>A0A1X7UYA0_AMPQE</name>
<dbReference type="AlphaFoldDB" id="A0A1X7UYA0"/>
<protein>
    <submittedName>
        <fullName evidence="1">Uncharacterized protein</fullName>
    </submittedName>
</protein>
<accession>A0A1X7UYA0</accession>
<dbReference type="InParanoid" id="A0A1X7UYA0"/>
<sequence>SIKLSSSLSYIKLYVHCNL</sequence>
<dbReference type="EnsemblMetazoa" id="Aqu2.1.32950_001">
    <property type="protein sequence ID" value="Aqu2.1.32950_001"/>
    <property type="gene ID" value="Aqu2.1.32950"/>
</dbReference>